<dbReference type="InterPro" id="IPR032503">
    <property type="entry name" value="FAO_M"/>
</dbReference>
<proteinExistence type="inferred from homology"/>
<dbReference type="InterPro" id="IPR013977">
    <property type="entry name" value="GcvT_C"/>
</dbReference>
<dbReference type="Pfam" id="PF01571">
    <property type="entry name" value="GCV_T"/>
    <property type="match status" value="1"/>
</dbReference>
<dbReference type="AlphaFoldDB" id="A0A8J2TVA4"/>
<feature type="domain" description="FAD dependent oxidoreductase" evidence="2">
    <location>
        <begin position="6"/>
        <end position="388"/>
    </location>
</feature>
<gene>
    <name evidence="6" type="ORF">GCM10011333_02050</name>
</gene>
<dbReference type="SUPFAM" id="SSF54373">
    <property type="entry name" value="FAD-linked reductases, C-terminal domain"/>
    <property type="match status" value="1"/>
</dbReference>
<comment type="similarity">
    <text evidence="1">Belongs to the GcvT family.</text>
</comment>
<dbReference type="SUPFAM" id="SSF103025">
    <property type="entry name" value="Folate-binding domain"/>
    <property type="match status" value="1"/>
</dbReference>
<evidence type="ECO:0000259" key="4">
    <source>
        <dbReference type="Pfam" id="PF08669"/>
    </source>
</evidence>
<dbReference type="Gene3D" id="3.30.70.1400">
    <property type="entry name" value="Aminomethyltransferase beta-barrel domains"/>
    <property type="match status" value="1"/>
</dbReference>
<dbReference type="RefSeq" id="WP_188549057.1">
    <property type="nucleotide sequence ID" value="NZ_BMFY01000001.1"/>
</dbReference>
<evidence type="ECO:0000259" key="5">
    <source>
        <dbReference type="Pfam" id="PF16350"/>
    </source>
</evidence>
<dbReference type="InterPro" id="IPR028896">
    <property type="entry name" value="GcvT/YgfZ/DmdA"/>
</dbReference>
<dbReference type="Gene3D" id="3.30.1360.120">
    <property type="entry name" value="Probable tRNA modification gtpase trme, domain 1"/>
    <property type="match status" value="1"/>
</dbReference>
<dbReference type="PANTHER" id="PTHR43757">
    <property type="entry name" value="AMINOMETHYLTRANSFERASE"/>
    <property type="match status" value="1"/>
</dbReference>
<reference evidence="6" key="2">
    <citation type="submission" date="2020-09" db="EMBL/GenBank/DDBJ databases">
        <authorList>
            <person name="Sun Q."/>
            <person name="Zhou Y."/>
        </authorList>
    </citation>
    <scope>NUCLEOTIDE SEQUENCE</scope>
    <source>
        <strain evidence="6">CGMCC 1.12785</strain>
    </source>
</reference>
<dbReference type="InterPro" id="IPR029043">
    <property type="entry name" value="GcvT/YgfZ_C"/>
</dbReference>
<organism evidence="6 7">
    <name type="scientific">Sediminivirga luteola</name>
    <dbReference type="NCBI Taxonomy" id="1774748"/>
    <lineage>
        <taxon>Bacteria</taxon>
        <taxon>Bacillati</taxon>
        <taxon>Actinomycetota</taxon>
        <taxon>Actinomycetes</taxon>
        <taxon>Micrococcales</taxon>
        <taxon>Brevibacteriaceae</taxon>
        <taxon>Sediminivirga</taxon>
    </lineage>
</organism>
<evidence type="ECO:0000256" key="1">
    <source>
        <dbReference type="ARBA" id="ARBA00008609"/>
    </source>
</evidence>
<dbReference type="Pfam" id="PF01266">
    <property type="entry name" value="DAO"/>
    <property type="match status" value="1"/>
</dbReference>
<dbReference type="Pfam" id="PF16350">
    <property type="entry name" value="FAO_M"/>
    <property type="match status" value="1"/>
</dbReference>
<sequence>MGAQPRIVVIGLGVVGAALADELVLRGMARVTVIDQGPLYVTGGSSSHAPGFVFQTTPSRTMSLLAQRTLAKLDGRTLPDGSWVARRTGGLEIATTPERLRELRRRHGLASSWGIPSRLVDAEEAARLWPGLDPGPVLGGFFTPTDAVVKGVRAVEWQARRAADGGARIVGSTRAVGLRTAHGRVTGVEVVPVRSGPPDDRRSEIIDADVVIACAGLWGPGLTRELLGVELPMQPMEHGFGFSEPLPALSGIGEAEEVRRPMLRHQDHAMYLREWGDRIAIGAYEHRPIPVQPEGIAGPDEFAATGIHPAVHPFTPEDFAPTWREAQRLLPELREARLDASRAFNGIFSFTPDGGPLLGPVPGTAGLWSAQAVWVTQSAGVAQVMADWIVRDEPGIDTHGLDLNRFDPAVVSAGLTRQRGEEAYDEVYDIVHPRASTARMRGMRTPPFHDRQAALGAVFAEAGGWERPLWYEANAGLLQDAELLRAGPYPVRDAWAGRHWSPIAAAEARAARARAGLFDISSLMRVQVAGDGATEALSRLLSRPVGRPGRIVYALLLDRNGGVLSDVTVTRLGEEELQLGVNGPLDTAWLRERLPGHLSVRVVSSGACGLGLWGPKAAAILDVLAAEDRQDTGFGFYQARQMRLAGLPVLAQRLSYVGEHGWELYTPAEFGRALWDALWQAGREHGLVAAGRRAFESMRLEKGYRMWGADLTREDTPAEAGLGFAVREGHSPAADAALTAPVRRRLVCLLLDDPAAVVLGHEPVYADGGELASAGSEPAEPSGYVTSADQGYTTGTSIAYAWLPPQLSAPGTAVQIEYLGSRLPAHVAGEPVFDPEGARMRPQAARIPA</sequence>
<name>A0A8J2TVA4_9MICO</name>
<dbReference type="Gene3D" id="3.50.50.60">
    <property type="entry name" value="FAD/NAD(P)-binding domain"/>
    <property type="match status" value="1"/>
</dbReference>
<dbReference type="Proteomes" id="UP000616114">
    <property type="component" value="Unassembled WGS sequence"/>
</dbReference>
<keyword evidence="7" id="KW-1185">Reference proteome</keyword>
<dbReference type="SUPFAM" id="SSF101790">
    <property type="entry name" value="Aminomethyltransferase beta-barrel domain"/>
    <property type="match status" value="1"/>
</dbReference>
<dbReference type="EMBL" id="BMFY01000001">
    <property type="protein sequence ID" value="GGA03004.1"/>
    <property type="molecule type" value="Genomic_DNA"/>
</dbReference>
<reference evidence="6" key="1">
    <citation type="journal article" date="2014" name="Int. J. Syst. Evol. Microbiol.">
        <title>Complete genome sequence of Corynebacterium casei LMG S-19264T (=DSM 44701T), isolated from a smear-ripened cheese.</title>
        <authorList>
            <consortium name="US DOE Joint Genome Institute (JGI-PGF)"/>
            <person name="Walter F."/>
            <person name="Albersmeier A."/>
            <person name="Kalinowski J."/>
            <person name="Ruckert C."/>
        </authorList>
    </citation>
    <scope>NUCLEOTIDE SEQUENCE</scope>
    <source>
        <strain evidence="6">CGMCC 1.12785</strain>
    </source>
</reference>
<dbReference type="InterPro" id="IPR036188">
    <property type="entry name" value="FAD/NAD-bd_sf"/>
</dbReference>
<feature type="domain" description="GCVT N-terminal" evidence="3">
    <location>
        <begin position="448"/>
        <end position="727"/>
    </location>
</feature>
<evidence type="ECO:0000313" key="6">
    <source>
        <dbReference type="EMBL" id="GGA03004.1"/>
    </source>
</evidence>
<feature type="domain" description="FAD dependent oxidoreductase central" evidence="5">
    <location>
        <begin position="393"/>
        <end position="445"/>
    </location>
</feature>
<feature type="domain" description="Aminomethyltransferase C-terminal" evidence="4">
    <location>
        <begin position="744"/>
        <end position="834"/>
    </location>
</feature>
<dbReference type="SUPFAM" id="SSF51905">
    <property type="entry name" value="FAD/NAD(P)-binding domain"/>
    <property type="match status" value="1"/>
</dbReference>
<evidence type="ECO:0000259" key="3">
    <source>
        <dbReference type="Pfam" id="PF01571"/>
    </source>
</evidence>
<dbReference type="Pfam" id="PF08669">
    <property type="entry name" value="GCV_T_C"/>
    <property type="match status" value="1"/>
</dbReference>
<evidence type="ECO:0000259" key="2">
    <source>
        <dbReference type="Pfam" id="PF01266"/>
    </source>
</evidence>
<accession>A0A8J2TVA4</accession>
<dbReference type="InterPro" id="IPR027266">
    <property type="entry name" value="TrmE/GcvT-like"/>
</dbReference>
<protein>
    <submittedName>
        <fullName evidence="6">Sarcosine dehydrogenase</fullName>
    </submittedName>
</protein>
<dbReference type="InterPro" id="IPR006222">
    <property type="entry name" value="GCVT_N"/>
</dbReference>
<dbReference type="Gene3D" id="2.40.30.110">
    <property type="entry name" value="Aminomethyltransferase beta-barrel domains"/>
    <property type="match status" value="1"/>
</dbReference>
<dbReference type="Gene3D" id="3.30.9.10">
    <property type="entry name" value="D-Amino Acid Oxidase, subunit A, domain 2"/>
    <property type="match status" value="1"/>
</dbReference>
<evidence type="ECO:0000313" key="7">
    <source>
        <dbReference type="Proteomes" id="UP000616114"/>
    </source>
</evidence>
<comment type="caution">
    <text evidence="6">The sequence shown here is derived from an EMBL/GenBank/DDBJ whole genome shotgun (WGS) entry which is preliminary data.</text>
</comment>
<dbReference type="InterPro" id="IPR006076">
    <property type="entry name" value="FAD-dep_OxRdtase"/>
</dbReference>
<dbReference type="PANTHER" id="PTHR43757:SF2">
    <property type="entry name" value="AMINOMETHYLTRANSFERASE, MITOCHONDRIAL"/>
    <property type="match status" value="1"/>
</dbReference>